<keyword evidence="4" id="KW-0146">Chitin degradation</keyword>
<dbReference type="GO" id="GO:0005975">
    <property type="term" value="P:carbohydrate metabolic process"/>
    <property type="evidence" value="ECO:0007669"/>
    <property type="project" value="InterPro"/>
</dbReference>
<name>A0A1Y6BNJ0_9BACT</name>
<dbReference type="PROSITE" id="PS01095">
    <property type="entry name" value="GH18_1"/>
    <property type="match status" value="1"/>
</dbReference>
<organism evidence="9 10">
    <name type="scientific">Pseudobacteriovorax antillogorgiicola</name>
    <dbReference type="NCBI Taxonomy" id="1513793"/>
    <lineage>
        <taxon>Bacteria</taxon>
        <taxon>Pseudomonadati</taxon>
        <taxon>Bdellovibrionota</taxon>
        <taxon>Oligoflexia</taxon>
        <taxon>Oligoflexales</taxon>
        <taxon>Pseudobacteriovoracaceae</taxon>
        <taxon>Pseudobacteriovorax</taxon>
    </lineage>
</organism>
<evidence type="ECO:0000256" key="5">
    <source>
        <dbReference type="ARBA" id="ARBA00023295"/>
    </source>
</evidence>
<evidence type="ECO:0000313" key="10">
    <source>
        <dbReference type="Proteomes" id="UP000192907"/>
    </source>
</evidence>
<dbReference type="GO" id="GO:0008843">
    <property type="term" value="F:endochitinase activity"/>
    <property type="evidence" value="ECO:0007669"/>
    <property type="project" value="UniProtKB-EC"/>
</dbReference>
<dbReference type="EMBL" id="FWZT01000006">
    <property type="protein sequence ID" value="SMF16955.1"/>
    <property type="molecule type" value="Genomic_DNA"/>
</dbReference>
<protein>
    <recommendedName>
        <fullName evidence="2">chitinase</fullName>
        <ecNumber evidence="2">3.2.1.14</ecNumber>
    </recommendedName>
</protein>
<dbReference type="GO" id="GO:0008061">
    <property type="term" value="F:chitin binding"/>
    <property type="evidence" value="ECO:0007669"/>
    <property type="project" value="InterPro"/>
</dbReference>
<dbReference type="Gene3D" id="3.10.50.10">
    <property type="match status" value="2"/>
</dbReference>
<dbReference type="InterPro" id="IPR001223">
    <property type="entry name" value="Glyco_hydro18_cat"/>
</dbReference>
<dbReference type="InterPro" id="IPR017853">
    <property type="entry name" value="GH"/>
</dbReference>
<evidence type="ECO:0000256" key="6">
    <source>
        <dbReference type="RuleBase" id="RU000489"/>
    </source>
</evidence>
<evidence type="ECO:0000259" key="8">
    <source>
        <dbReference type="PROSITE" id="PS51910"/>
    </source>
</evidence>
<dbReference type="OrthoDB" id="9775889at2"/>
<dbReference type="SMART" id="SM00636">
    <property type="entry name" value="Glyco_18"/>
    <property type="match status" value="1"/>
</dbReference>
<proteinExistence type="predicted"/>
<gene>
    <name evidence="9" type="ORF">SAMN06296036_10685</name>
</gene>
<evidence type="ECO:0000256" key="3">
    <source>
        <dbReference type="ARBA" id="ARBA00022801"/>
    </source>
</evidence>
<dbReference type="GO" id="GO:0006032">
    <property type="term" value="P:chitin catabolic process"/>
    <property type="evidence" value="ECO:0007669"/>
    <property type="project" value="UniProtKB-KW"/>
</dbReference>
<dbReference type="InterPro" id="IPR011583">
    <property type="entry name" value="Chitinase_II/V-like_cat"/>
</dbReference>
<dbReference type="InterPro" id="IPR001579">
    <property type="entry name" value="Glyco_hydro_18_chit_AS"/>
</dbReference>
<dbReference type="EC" id="3.2.1.14" evidence="2"/>
<keyword evidence="3 6" id="KW-0378">Hydrolase</keyword>
<dbReference type="PANTHER" id="PTHR11177:SF317">
    <property type="entry name" value="CHITINASE 12-RELATED"/>
    <property type="match status" value="1"/>
</dbReference>
<dbReference type="STRING" id="1513793.SAMN06296036_10685"/>
<reference evidence="10" key="1">
    <citation type="submission" date="2017-04" db="EMBL/GenBank/DDBJ databases">
        <authorList>
            <person name="Varghese N."/>
            <person name="Submissions S."/>
        </authorList>
    </citation>
    <scope>NUCLEOTIDE SEQUENCE [LARGE SCALE GENOMIC DNA]</scope>
    <source>
        <strain evidence="10">RKEM611</strain>
    </source>
</reference>
<keyword evidence="4" id="KW-0624">Polysaccharide degradation</keyword>
<dbReference type="AlphaFoldDB" id="A0A1Y6BNJ0"/>
<accession>A0A1Y6BNJ0</accession>
<keyword evidence="10" id="KW-1185">Reference proteome</keyword>
<dbReference type="Pfam" id="PF00704">
    <property type="entry name" value="Glyco_hydro_18"/>
    <property type="match status" value="1"/>
</dbReference>
<feature type="compositionally biased region" description="Basic and acidic residues" evidence="7">
    <location>
        <begin position="35"/>
        <end position="46"/>
    </location>
</feature>
<dbReference type="SUPFAM" id="SSF51445">
    <property type="entry name" value="(Trans)glycosidases"/>
    <property type="match status" value="1"/>
</dbReference>
<dbReference type="Proteomes" id="UP000192907">
    <property type="component" value="Unassembled WGS sequence"/>
</dbReference>
<evidence type="ECO:0000256" key="1">
    <source>
        <dbReference type="ARBA" id="ARBA00000822"/>
    </source>
</evidence>
<feature type="region of interest" description="Disordered" evidence="7">
    <location>
        <begin position="35"/>
        <end position="62"/>
    </location>
</feature>
<sequence length="618" mass="70286">MKLIDRSYKDVLAFVLLIVLSGGIVACDEFSKKLSRKGSDNADDSTHGSVISHSHSKTSEKPHRKVISYYIENSAEPESKNFKINRDKRDYPISAVPGKKITHLNYSFLIPGKVGDNYECVSLDEQPLLTEDLKVKTDLEASQITLKNLKYISKRKDDPDHPLWDVKVSIAIGGWDGSKYFGVAATEKYRDHFVKSCVSIVKHYGLDGLDIDWEYPVAGGRDDNYRMENDQLVYTERLEGVPQEKELFVDLIKLFRTELDKLEKPQLLTIATPIYTGPEQAYDREFNKLENYDFPAIIEVLDWINIMTYDAMGAWDYFRFQKVPDGSFWSTQDYHDGRSIDSILGAKDGKRLNRWAAHIGHQSPLYPMKKEPSEFWDSSVNYLNVDETVKRYLSIIGELNSQKLVVGIPFYGRGWAEVPNNSKVFSKDNEFFKNGEGEFSFEFNCDFDITADAQDTGKWLTADFSFLQAYPVNGQPLLETCISAGVPRTLDYSVYQGNPESYGGYMNSPGTYEAGAYDSAHVRYLIAQGQLSEYFDTKAMVPFAYGETVVDQYGDKQSETKGLFISYENERSVAAKADFVLKNKLGGVMFWVLDADYDYEKKDYPLLNAINGVFAKEN</sequence>
<feature type="domain" description="GH18" evidence="8">
    <location>
        <begin position="64"/>
        <end position="617"/>
    </location>
</feature>
<evidence type="ECO:0000313" key="9">
    <source>
        <dbReference type="EMBL" id="SMF16955.1"/>
    </source>
</evidence>
<dbReference type="Gene3D" id="3.20.20.80">
    <property type="entry name" value="Glycosidases"/>
    <property type="match status" value="3"/>
</dbReference>
<evidence type="ECO:0000256" key="4">
    <source>
        <dbReference type="ARBA" id="ARBA00023024"/>
    </source>
</evidence>
<keyword evidence="4" id="KW-0119">Carbohydrate metabolism</keyword>
<evidence type="ECO:0000256" key="2">
    <source>
        <dbReference type="ARBA" id="ARBA00012729"/>
    </source>
</evidence>
<dbReference type="InterPro" id="IPR050314">
    <property type="entry name" value="Glycosyl_Hydrlase_18"/>
</dbReference>
<comment type="catalytic activity">
    <reaction evidence="1">
        <text>Random endo-hydrolysis of N-acetyl-beta-D-glucosaminide (1-&gt;4)-beta-linkages in chitin and chitodextrins.</text>
        <dbReference type="EC" id="3.2.1.14"/>
    </reaction>
</comment>
<keyword evidence="5 6" id="KW-0326">Glycosidase</keyword>
<dbReference type="PROSITE" id="PS51257">
    <property type="entry name" value="PROKAR_LIPOPROTEIN"/>
    <property type="match status" value="1"/>
</dbReference>
<dbReference type="PROSITE" id="PS51910">
    <property type="entry name" value="GH18_2"/>
    <property type="match status" value="1"/>
</dbReference>
<dbReference type="RefSeq" id="WP_132317975.1">
    <property type="nucleotide sequence ID" value="NZ_FWZT01000006.1"/>
</dbReference>
<dbReference type="PANTHER" id="PTHR11177">
    <property type="entry name" value="CHITINASE"/>
    <property type="match status" value="1"/>
</dbReference>
<dbReference type="InterPro" id="IPR029070">
    <property type="entry name" value="Chitinase_insertion_sf"/>
</dbReference>
<evidence type="ECO:0000256" key="7">
    <source>
        <dbReference type="SAM" id="MobiDB-lite"/>
    </source>
</evidence>